<comment type="similarity">
    <text evidence="1">Belongs to the VPS26 family.</text>
</comment>
<dbReference type="Pfam" id="PF03643">
    <property type="entry name" value="Vps26"/>
    <property type="match status" value="1"/>
</dbReference>
<evidence type="ECO:0000313" key="2">
    <source>
        <dbReference type="EMBL" id="CAE2320045.1"/>
    </source>
</evidence>
<gene>
    <name evidence="2" type="ORF">GTHE00462_LOCUS26661</name>
</gene>
<dbReference type="GO" id="GO:0006886">
    <property type="term" value="P:intracellular protein transport"/>
    <property type="evidence" value="ECO:0007669"/>
    <property type="project" value="InterPro"/>
</dbReference>
<dbReference type="Gene3D" id="2.60.40.640">
    <property type="match status" value="2"/>
</dbReference>
<reference evidence="2" key="1">
    <citation type="submission" date="2021-01" db="EMBL/GenBank/DDBJ databases">
        <authorList>
            <person name="Corre E."/>
            <person name="Pelletier E."/>
            <person name="Niang G."/>
            <person name="Scheremetjew M."/>
            <person name="Finn R."/>
            <person name="Kale V."/>
            <person name="Holt S."/>
            <person name="Cochrane G."/>
            <person name="Meng A."/>
            <person name="Brown T."/>
            <person name="Cohen L."/>
        </authorList>
    </citation>
    <scope>NUCLEOTIDE SEQUENCE</scope>
    <source>
        <strain evidence="2">CCMP 2712</strain>
    </source>
</reference>
<accession>A0A7S4UCA9</accession>
<proteinExistence type="inferred from homology"/>
<evidence type="ECO:0000256" key="1">
    <source>
        <dbReference type="ARBA" id="ARBA00009100"/>
    </source>
</evidence>
<dbReference type="AlphaFoldDB" id="A0A7S4UCA9"/>
<dbReference type="PANTHER" id="PTHR12233">
    <property type="entry name" value="VACUOLAR PROTEIN SORTING 26 RELATED"/>
    <property type="match status" value="1"/>
</dbReference>
<dbReference type="SUPFAM" id="SSF81296">
    <property type="entry name" value="E set domains"/>
    <property type="match status" value="1"/>
</dbReference>
<sequence>MGKGSGNPSIEIRLSRYNRVYQPGEVVAGQAILTTGGSWSHNGILLKVEGIVNLHLSANAVGLFEAFSSTIKPLQLMALSKEVQPAGKLAEGKIAIPFEFKLQQTGTRPLLDTYHGVYISVQYNLTVEMLKSGMFGQNLMETTEFIVEVPIKENMPSKSPKEFTMSSENIKKSRGTREQGHTFNIRCRLDSTTMPVTQPLSGKIMVEETNRPVKSINLQLIRVETINAGGEGSMKEASEVQNVQLGVGNVKTGVDIPVHVILPRLFTSPTIHQTSFQLDFEANVVVEFENDFSVIENVPLTFYRL</sequence>
<dbReference type="InterPro" id="IPR014756">
    <property type="entry name" value="Ig_E-set"/>
</dbReference>
<dbReference type="EMBL" id="HBKN01034198">
    <property type="protein sequence ID" value="CAE2320045.1"/>
    <property type="molecule type" value="Transcribed_RNA"/>
</dbReference>
<dbReference type="InterPro" id="IPR028934">
    <property type="entry name" value="Vps26-related"/>
</dbReference>
<name>A0A7S4UCA9_GUITH</name>
<evidence type="ECO:0008006" key="3">
    <source>
        <dbReference type="Google" id="ProtNLM"/>
    </source>
</evidence>
<dbReference type="InterPro" id="IPR014752">
    <property type="entry name" value="Arrestin-like_C"/>
</dbReference>
<protein>
    <recommendedName>
        <fullName evidence="3">Down syndrome critical region protein 3</fullName>
    </recommendedName>
</protein>
<organism evidence="2">
    <name type="scientific">Guillardia theta</name>
    <name type="common">Cryptophyte</name>
    <name type="synonym">Cryptomonas phi</name>
    <dbReference type="NCBI Taxonomy" id="55529"/>
    <lineage>
        <taxon>Eukaryota</taxon>
        <taxon>Cryptophyceae</taxon>
        <taxon>Pyrenomonadales</taxon>
        <taxon>Geminigeraceae</taxon>
        <taxon>Guillardia</taxon>
    </lineage>
</organism>